<dbReference type="EMBL" id="JAEPBH010000076">
    <property type="protein sequence ID" value="MBK4717032.1"/>
    <property type="molecule type" value="Genomic_DNA"/>
</dbReference>
<dbReference type="GO" id="GO:0003677">
    <property type="term" value="F:DNA binding"/>
    <property type="evidence" value="ECO:0007669"/>
    <property type="project" value="UniProtKB-KW"/>
</dbReference>
<gene>
    <name evidence="1" type="ORF">JJB97_17260</name>
</gene>
<evidence type="ECO:0000313" key="1">
    <source>
        <dbReference type="EMBL" id="MBK4717032.1"/>
    </source>
</evidence>
<evidence type="ECO:0000313" key="2">
    <source>
        <dbReference type="Proteomes" id="UP000659047"/>
    </source>
</evidence>
<dbReference type="Pfam" id="PF07037">
    <property type="entry name" value="YfeC-like"/>
    <property type="match status" value="1"/>
</dbReference>
<proteinExistence type="predicted"/>
<protein>
    <submittedName>
        <fullName evidence="1">Putative DNA-binding transcriptional regulator</fullName>
    </submittedName>
</protein>
<dbReference type="SUPFAM" id="SSF46955">
    <property type="entry name" value="Putative DNA-binding domain"/>
    <property type="match status" value="1"/>
</dbReference>
<keyword evidence="1" id="KW-0238">DNA-binding</keyword>
<dbReference type="InterPro" id="IPR009061">
    <property type="entry name" value="DNA-bd_dom_put_sf"/>
</dbReference>
<reference evidence="1" key="1">
    <citation type="submission" date="2021-01" db="EMBL/GenBank/DDBJ databases">
        <title>Intestinitalea alba gen. nov., sp. nov., a novel genus of the family Enterobacteriaceae, isolated from the gut of the plastic-eating mealworm Tenebrio molitor L.</title>
        <authorList>
            <person name="Yang Y."/>
        </authorList>
    </citation>
    <scope>NUCLEOTIDE SEQUENCE</scope>
    <source>
        <strain evidence="1">BIT-L3</strain>
    </source>
</reference>
<comment type="caution">
    <text evidence="1">The sequence shown here is derived from an EMBL/GenBank/DDBJ whole genome shotgun (WGS) entry which is preliminary data.</text>
</comment>
<sequence length="128" mass="14836">MNFKPKMTPQELSELTGYTPQTLNRWVRKFGWKTSTLPGVKGGRAHVIHVDDDVREYLMNTPLMRNAQQAQLAEPESHYAVKGDSLEYLWLASLRQLTESEREQLHTLLYREGIGGIIRRLGLQEDRQ</sequence>
<dbReference type="AlphaFoldDB" id="A0A8K0XZ32"/>
<dbReference type="InterPro" id="IPR010749">
    <property type="entry name" value="YfeC-like"/>
</dbReference>
<organism evidence="1 2">
    <name type="scientific">Tenebrionibacter intestinalis</name>
    <dbReference type="NCBI Taxonomy" id="2799638"/>
    <lineage>
        <taxon>Bacteria</taxon>
        <taxon>Pseudomonadati</taxon>
        <taxon>Pseudomonadota</taxon>
        <taxon>Gammaproteobacteria</taxon>
        <taxon>Enterobacterales</taxon>
        <taxon>Enterobacteriaceae</taxon>
        <taxon>Tenebrionibacter/Tenebrionicola group</taxon>
        <taxon>Tenebrionibacter</taxon>
    </lineage>
</organism>
<accession>A0A8K0XZ32</accession>
<dbReference type="Proteomes" id="UP000659047">
    <property type="component" value="Unassembled WGS sequence"/>
</dbReference>
<name>A0A8K0XZ32_9ENTR</name>
<keyword evidence="2" id="KW-1185">Reference proteome</keyword>